<reference evidence="1" key="1">
    <citation type="submission" date="2018-07" db="EMBL/GenBank/DDBJ databases">
        <authorList>
            <consortium name="GenomeTrakr network: Whole genome sequencing for foodborne pathogen traceback"/>
        </authorList>
    </citation>
    <scope>NUCLEOTIDE SEQUENCE [LARGE SCALE GENOMIC DNA]</scope>
    <source>
        <strain evidence="1">FDA00010322</strain>
    </source>
</reference>
<accession>A0A402XG30</accession>
<comment type="caution">
    <text evidence="1">The sequence shown here is derived from an EMBL/GenBank/DDBJ whole genome shotgun (WGS) entry which is preliminary data.</text>
</comment>
<dbReference type="Proteomes" id="UP000885414">
    <property type="component" value="Unassembled WGS sequence"/>
</dbReference>
<dbReference type="AlphaFoldDB" id="A0A402XG30"/>
<evidence type="ECO:0000313" key="1">
    <source>
        <dbReference type="EMBL" id="MIV64362.1"/>
    </source>
</evidence>
<sequence>MISLTKTKRFYMGAFVGALFERNTNKTNNKQYVNRGYDSESGTTIQRTQPMAGFLLFEIQD</sequence>
<dbReference type="EMBL" id="RSUZ01000015">
    <property type="protein sequence ID" value="MIV64362.1"/>
    <property type="molecule type" value="Genomic_DNA"/>
</dbReference>
<protein>
    <submittedName>
        <fullName evidence="1">Uncharacterized protein</fullName>
    </submittedName>
</protein>
<organism evidence="1">
    <name type="scientific">Salmonella enterica</name>
    <name type="common">Salmonella choleraesuis</name>
    <dbReference type="NCBI Taxonomy" id="28901"/>
    <lineage>
        <taxon>Bacteria</taxon>
        <taxon>Pseudomonadati</taxon>
        <taxon>Pseudomonadota</taxon>
        <taxon>Gammaproteobacteria</taxon>
        <taxon>Enterobacterales</taxon>
        <taxon>Enterobacteriaceae</taxon>
        <taxon>Salmonella</taxon>
    </lineage>
</organism>
<gene>
    <name evidence="1" type="ORF">BA086_15020</name>
</gene>
<name>A0A402XG30_SALER</name>
<proteinExistence type="predicted"/>